<reference evidence="2 3" key="1">
    <citation type="submission" date="2018-03" db="EMBL/GenBank/DDBJ databases">
        <title>The draft genome of Sphingosinicella sp. GL-C-18.</title>
        <authorList>
            <person name="Liu L."/>
            <person name="Li L."/>
            <person name="Liang L."/>
            <person name="Zhang X."/>
            <person name="Wang T."/>
        </authorList>
    </citation>
    <scope>NUCLEOTIDE SEQUENCE [LARGE SCALE GENOMIC DNA]</scope>
    <source>
        <strain evidence="2 3">GL-C-18</strain>
    </source>
</reference>
<proteinExistence type="predicted"/>
<accession>A0A2P7QGD6</accession>
<organism evidence="2 3">
    <name type="scientific">Allosphingosinicella deserti</name>
    <dbReference type="NCBI Taxonomy" id="2116704"/>
    <lineage>
        <taxon>Bacteria</taxon>
        <taxon>Pseudomonadati</taxon>
        <taxon>Pseudomonadota</taxon>
        <taxon>Alphaproteobacteria</taxon>
        <taxon>Sphingomonadales</taxon>
        <taxon>Sphingomonadaceae</taxon>
        <taxon>Allosphingosinicella</taxon>
    </lineage>
</organism>
<dbReference type="PANTHER" id="PTHR31527:SF0">
    <property type="entry name" value="RE64534P"/>
    <property type="match status" value="1"/>
</dbReference>
<dbReference type="PANTHER" id="PTHR31527">
    <property type="entry name" value="RE64534P"/>
    <property type="match status" value="1"/>
</dbReference>
<dbReference type="AlphaFoldDB" id="A0A2P7QGD6"/>
<gene>
    <name evidence="2" type="ORF">C7I55_23495</name>
</gene>
<evidence type="ECO:0000259" key="1">
    <source>
        <dbReference type="Pfam" id="PF09347"/>
    </source>
</evidence>
<dbReference type="Pfam" id="PF09347">
    <property type="entry name" value="DUF1989"/>
    <property type="match status" value="1"/>
</dbReference>
<dbReference type="InterPro" id="IPR018959">
    <property type="entry name" value="DUF1989"/>
</dbReference>
<comment type="caution">
    <text evidence="2">The sequence shown here is derived from an EMBL/GenBank/DDBJ whole genome shotgun (WGS) entry which is preliminary data.</text>
</comment>
<sequence>MCGRARSRRLRFPHLDRERVKVLTMLPPASGIALRLAKGESLRLVDVEGGQTGDLVAYSADGRERLSSGRSFDYNGTVRLSTGAVLWSDRSNRMLTIVDDEVGRHDMFYAACTREMYAMQYGLEDHPNCHDNLSTALRTLGIDPDPLPQTFNFFMNVEIGAAGHLTIVPPRSRPGAAMLLRAEMDLVVALSACPSTTCNDGAPPRPLGYEVVGE</sequence>
<dbReference type="Proteomes" id="UP000241167">
    <property type="component" value="Unassembled WGS sequence"/>
</dbReference>
<evidence type="ECO:0000313" key="2">
    <source>
        <dbReference type="EMBL" id="PSJ37038.1"/>
    </source>
</evidence>
<feature type="domain" description="DUF1989" evidence="1">
    <location>
        <begin position="26"/>
        <end position="187"/>
    </location>
</feature>
<name>A0A2P7QGD6_9SPHN</name>
<evidence type="ECO:0000313" key="3">
    <source>
        <dbReference type="Proteomes" id="UP000241167"/>
    </source>
</evidence>
<dbReference type="EMBL" id="PXYI01000010">
    <property type="protein sequence ID" value="PSJ37038.1"/>
    <property type="molecule type" value="Genomic_DNA"/>
</dbReference>
<protein>
    <submittedName>
        <fullName evidence="2">Urea carboxylase-associated protein</fullName>
    </submittedName>
</protein>
<keyword evidence="3" id="KW-1185">Reference proteome</keyword>